<dbReference type="AlphaFoldDB" id="A0A1I5U5H9"/>
<dbReference type="CDD" id="cd03394">
    <property type="entry name" value="PAP2_like_5"/>
    <property type="match status" value="1"/>
</dbReference>
<dbReference type="EMBL" id="FOXS01000001">
    <property type="protein sequence ID" value="SFP89786.1"/>
    <property type="molecule type" value="Genomic_DNA"/>
</dbReference>
<dbReference type="STRING" id="1227077.SAMN04515668_0745"/>
<evidence type="ECO:0000256" key="1">
    <source>
        <dbReference type="SAM" id="SignalP"/>
    </source>
</evidence>
<keyword evidence="1" id="KW-0732">Signal</keyword>
<dbReference type="SMART" id="SM00014">
    <property type="entry name" value="acidPPc"/>
    <property type="match status" value="1"/>
</dbReference>
<dbReference type="InterPro" id="IPR036938">
    <property type="entry name" value="PAP2/HPO_sf"/>
</dbReference>
<dbReference type="Gene3D" id="1.20.144.10">
    <property type="entry name" value="Phosphatidic acid phosphatase type 2/haloperoxidase"/>
    <property type="match status" value="1"/>
</dbReference>
<dbReference type="Pfam" id="PF01569">
    <property type="entry name" value="PAP2"/>
    <property type="match status" value="1"/>
</dbReference>
<feature type="chain" id="PRO_5011773923" evidence="1">
    <location>
        <begin position="25"/>
        <end position="270"/>
    </location>
</feature>
<accession>A0A1I5U5H9</accession>
<organism evidence="3 4">
    <name type="scientific">Hymenobacter arizonensis</name>
    <name type="common">Siccationidurans arizonensis</name>
    <dbReference type="NCBI Taxonomy" id="1227077"/>
    <lineage>
        <taxon>Bacteria</taxon>
        <taxon>Pseudomonadati</taxon>
        <taxon>Bacteroidota</taxon>
        <taxon>Cytophagia</taxon>
        <taxon>Cytophagales</taxon>
        <taxon>Hymenobacteraceae</taxon>
        <taxon>Hymenobacter</taxon>
    </lineage>
</organism>
<feature type="signal peptide" evidence="1">
    <location>
        <begin position="1"/>
        <end position="24"/>
    </location>
</feature>
<dbReference type="OrthoDB" id="9773582at2"/>
<keyword evidence="4" id="KW-1185">Reference proteome</keyword>
<evidence type="ECO:0000259" key="2">
    <source>
        <dbReference type="SMART" id="SM00014"/>
    </source>
</evidence>
<evidence type="ECO:0000313" key="3">
    <source>
        <dbReference type="EMBL" id="SFP89786.1"/>
    </source>
</evidence>
<evidence type="ECO:0000313" key="4">
    <source>
        <dbReference type="Proteomes" id="UP000199029"/>
    </source>
</evidence>
<name>A0A1I5U5H9_HYMAR</name>
<dbReference type="SUPFAM" id="SSF48317">
    <property type="entry name" value="Acid phosphatase/Vanadium-dependent haloperoxidase"/>
    <property type="match status" value="1"/>
</dbReference>
<proteinExistence type="predicted"/>
<dbReference type="Proteomes" id="UP000199029">
    <property type="component" value="Unassembled WGS sequence"/>
</dbReference>
<gene>
    <name evidence="3" type="ORF">SAMN04515668_0745</name>
</gene>
<dbReference type="InterPro" id="IPR000326">
    <property type="entry name" value="PAP2/HPO"/>
</dbReference>
<sequence length="270" mass="29574">MSNYFFYSISILLALLGRPQSAAACVQDTASIAVLDTTWQFKPTKPITESQPFYKNKLFCASIVPAILITYGASTINSHGIYSSYAARADVQRTFNTTRTRIDDYLQFAPYLEIGAVLVAGVNSRDDRLNLGLVVLKSELIMLSSVYLVKTLTGLERPDESARNSFPSGHTAQAFLAATIVHTEFRDKSQWYGVGAYAMASTVGVCRMINNKHWQSDVVAGAGFGILSAHLAYLSHRSRWGRKPIGRDVGVLPLWSPAGGTGLSLTWQPK</sequence>
<protein>
    <submittedName>
        <fullName evidence="3">Membrane-associated phospholipid phosphatase</fullName>
    </submittedName>
</protein>
<reference evidence="4" key="1">
    <citation type="submission" date="2016-10" db="EMBL/GenBank/DDBJ databases">
        <authorList>
            <person name="Varghese N."/>
            <person name="Submissions S."/>
        </authorList>
    </citation>
    <scope>NUCLEOTIDE SEQUENCE [LARGE SCALE GENOMIC DNA]</scope>
    <source>
        <strain evidence="4">OR362-8,ATCC BAA-1266,JCM 13504</strain>
    </source>
</reference>
<feature type="domain" description="Phosphatidic acid phosphatase type 2/haloperoxidase" evidence="2">
    <location>
        <begin position="131"/>
        <end position="233"/>
    </location>
</feature>